<comment type="caution">
    <text evidence="10">The sequence shown here is derived from an EMBL/GenBank/DDBJ whole genome shotgun (WGS) entry which is preliminary data.</text>
</comment>
<feature type="transmembrane region" description="Helical" evidence="7">
    <location>
        <begin position="21"/>
        <end position="41"/>
    </location>
</feature>
<keyword evidence="3" id="KW-0547">Nucleotide-binding</keyword>
<dbReference type="PROSITE" id="PS50929">
    <property type="entry name" value="ABC_TM1F"/>
    <property type="match status" value="1"/>
</dbReference>
<keyword evidence="2 7" id="KW-0812">Transmembrane</keyword>
<feature type="transmembrane region" description="Helical" evidence="7">
    <location>
        <begin position="156"/>
        <end position="175"/>
    </location>
</feature>
<keyword evidence="6 7" id="KW-0472">Membrane</keyword>
<dbReference type="InterPro" id="IPR003439">
    <property type="entry name" value="ABC_transporter-like_ATP-bd"/>
</dbReference>
<evidence type="ECO:0000259" key="9">
    <source>
        <dbReference type="PROSITE" id="PS50929"/>
    </source>
</evidence>
<dbReference type="Gene3D" id="1.20.1560.10">
    <property type="entry name" value="ABC transporter type 1, transmembrane domain"/>
    <property type="match status" value="1"/>
</dbReference>
<dbReference type="InterPro" id="IPR036640">
    <property type="entry name" value="ABC1_TM_sf"/>
</dbReference>
<keyword evidence="5 7" id="KW-1133">Transmembrane helix</keyword>
<feature type="domain" description="ABC transmembrane type-1" evidence="9">
    <location>
        <begin position="17"/>
        <end position="304"/>
    </location>
</feature>
<dbReference type="InterPro" id="IPR011527">
    <property type="entry name" value="ABC1_TM_dom"/>
</dbReference>
<dbReference type="InterPro" id="IPR017871">
    <property type="entry name" value="ABC_transporter-like_CS"/>
</dbReference>
<evidence type="ECO:0000259" key="8">
    <source>
        <dbReference type="PROSITE" id="PS50893"/>
    </source>
</evidence>
<gene>
    <name evidence="10" type="ORF">H9X83_06365</name>
</gene>
<dbReference type="Pfam" id="PF00664">
    <property type="entry name" value="ABC_membrane"/>
    <property type="match status" value="1"/>
</dbReference>
<evidence type="ECO:0000256" key="6">
    <source>
        <dbReference type="ARBA" id="ARBA00023136"/>
    </source>
</evidence>
<dbReference type="SUPFAM" id="SSF90123">
    <property type="entry name" value="ABC transporter transmembrane region"/>
    <property type="match status" value="1"/>
</dbReference>
<organism evidence="10 11">
    <name type="scientific">Anaerotignum lactatifermentans</name>
    <dbReference type="NCBI Taxonomy" id="160404"/>
    <lineage>
        <taxon>Bacteria</taxon>
        <taxon>Bacillati</taxon>
        <taxon>Bacillota</taxon>
        <taxon>Clostridia</taxon>
        <taxon>Lachnospirales</taxon>
        <taxon>Anaerotignaceae</taxon>
        <taxon>Anaerotignum</taxon>
    </lineage>
</organism>
<dbReference type="RefSeq" id="WP_205133626.1">
    <property type="nucleotide sequence ID" value="NZ_JACSNT010000007.1"/>
</dbReference>
<keyword evidence="11" id="KW-1185">Reference proteome</keyword>
<dbReference type="CDD" id="cd18548">
    <property type="entry name" value="ABC_6TM_Tm287_like"/>
    <property type="match status" value="1"/>
</dbReference>
<dbReference type="PANTHER" id="PTHR43394">
    <property type="entry name" value="ATP-DEPENDENT PERMEASE MDL1, MITOCHONDRIAL"/>
    <property type="match status" value="1"/>
</dbReference>
<sequence>MVGCLLKSVREYKKASFLTPFFVTCEVVLEVLIPMLMAKLIDFGIEAGDLNYILKMGGALVVCCIVSLIFGALSGKYAADASAGVAKNLRMDMYHKVQGYSFSNIDKFSAASIVTRLTTDITNIQNAYQMIIRIAVRSPIMLIFALFMAFQINSHLAPIFVIAVPILAVGLWLIASNAKVIFERVFHTYDELNNVVQENLHGIRVVKSFVREEHETQKFRKVSEVIFQDFSKAEKLLAFNAPLMQFCAYGCMLLISWLGAKLIVQSGNNPALGMTTGDLTSMFSYTMQILMSLMMFSMVFVMITISYASMERAVEILQEESDIHNPESPVYEVENGSISFENVNFRYGKRADKLCLDHINLTIPSGATVGIIGGTGSSKSTLVQLIPRLYDVTEGCVKVGGRDVREYDVEALREAVAMVLQKNVLFSGTIKDNLRWGDENATDEEMERVCRLAQADEFIQNFPDKYDTYIEQGGTNVSGGQKQRLCIARALLKKPKILILDDSTSAVDTKTDTLIRKAFKEEIPNTTKIIIAQRISSVEDADIILVMDDGKINGMGTHEELLQNNQIYREVYESQQKGGLEG</sequence>
<comment type="subcellular location">
    <subcellularLocation>
        <location evidence="1">Cell membrane</location>
        <topology evidence="1">Multi-pass membrane protein</topology>
    </subcellularLocation>
</comment>
<feature type="transmembrane region" description="Helical" evidence="7">
    <location>
        <begin position="130"/>
        <end position="150"/>
    </location>
</feature>
<feature type="transmembrane region" description="Helical" evidence="7">
    <location>
        <begin position="246"/>
        <end position="265"/>
    </location>
</feature>
<evidence type="ECO:0000313" key="11">
    <source>
        <dbReference type="Proteomes" id="UP000729290"/>
    </source>
</evidence>
<evidence type="ECO:0000256" key="1">
    <source>
        <dbReference type="ARBA" id="ARBA00004651"/>
    </source>
</evidence>
<protein>
    <submittedName>
        <fullName evidence="10">ABC transporter ATP-binding protein</fullName>
    </submittedName>
</protein>
<dbReference type="Gene3D" id="3.40.50.300">
    <property type="entry name" value="P-loop containing nucleotide triphosphate hydrolases"/>
    <property type="match status" value="1"/>
</dbReference>
<dbReference type="PROSITE" id="PS00211">
    <property type="entry name" value="ABC_TRANSPORTER_1"/>
    <property type="match status" value="1"/>
</dbReference>
<dbReference type="GO" id="GO:0005524">
    <property type="term" value="F:ATP binding"/>
    <property type="evidence" value="ECO:0007669"/>
    <property type="project" value="UniProtKB-KW"/>
</dbReference>
<dbReference type="EMBL" id="JACSNV010000007">
    <property type="protein sequence ID" value="MBM6877784.1"/>
    <property type="molecule type" value="Genomic_DNA"/>
</dbReference>
<keyword evidence="4 10" id="KW-0067">ATP-binding</keyword>
<evidence type="ECO:0000256" key="4">
    <source>
        <dbReference type="ARBA" id="ARBA00022840"/>
    </source>
</evidence>
<dbReference type="InterPro" id="IPR027417">
    <property type="entry name" value="P-loop_NTPase"/>
</dbReference>
<feature type="transmembrane region" description="Helical" evidence="7">
    <location>
        <begin position="53"/>
        <end position="73"/>
    </location>
</feature>
<evidence type="ECO:0000256" key="3">
    <source>
        <dbReference type="ARBA" id="ARBA00022741"/>
    </source>
</evidence>
<dbReference type="InterPro" id="IPR039421">
    <property type="entry name" value="Type_1_exporter"/>
</dbReference>
<evidence type="ECO:0000256" key="7">
    <source>
        <dbReference type="SAM" id="Phobius"/>
    </source>
</evidence>
<evidence type="ECO:0000256" key="2">
    <source>
        <dbReference type="ARBA" id="ARBA00022692"/>
    </source>
</evidence>
<feature type="domain" description="ABC transporter" evidence="8">
    <location>
        <begin position="338"/>
        <end position="574"/>
    </location>
</feature>
<name>A0ABS2G8H5_9FIRM</name>
<evidence type="ECO:0000313" key="10">
    <source>
        <dbReference type="EMBL" id="MBM6877784.1"/>
    </source>
</evidence>
<dbReference type="Proteomes" id="UP000729290">
    <property type="component" value="Unassembled WGS sequence"/>
</dbReference>
<accession>A0ABS2G8H5</accession>
<dbReference type="Pfam" id="PF00005">
    <property type="entry name" value="ABC_tran"/>
    <property type="match status" value="1"/>
</dbReference>
<evidence type="ECO:0000256" key="5">
    <source>
        <dbReference type="ARBA" id="ARBA00022989"/>
    </source>
</evidence>
<dbReference type="SMART" id="SM00382">
    <property type="entry name" value="AAA"/>
    <property type="match status" value="1"/>
</dbReference>
<dbReference type="SUPFAM" id="SSF52540">
    <property type="entry name" value="P-loop containing nucleoside triphosphate hydrolases"/>
    <property type="match status" value="1"/>
</dbReference>
<proteinExistence type="predicted"/>
<dbReference type="PANTHER" id="PTHR43394:SF1">
    <property type="entry name" value="ATP-BINDING CASSETTE SUB-FAMILY B MEMBER 10, MITOCHONDRIAL"/>
    <property type="match status" value="1"/>
</dbReference>
<dbReference type="PROSITE" id="PS50893">
    <property type="entry name" value="ABC_TRANSPORTER_2"/>
    <property type="match status" value="1"/>
</dbReference>
<feature type="transmembrane region" description="Helical" evidence="7">
    <location>
        <begin position="285"/>
        <end position="308"/>
    </location>
</feature>
<reference evidence="10 11" key="1">
    <citation type="journal article" date="2021" name="Sci. Rep.">
        <title>The distribution of antibiotic resistance genes in chicken gut microbiota commensals.</title>
        <authorList>
            <person name="Juricova H."/>
            <person name="Matiasovicova J."/>
            <person name="Kubasova T."/>
            <person name="Cejkova D."/>
            <person name="Rychlik I."/>
        </authorList>
    </citation>
    <scope>NUCLEOTIDE SEQUENCE [LARGE SCALE GENOMIC DNA]</scope>
    <source>
        <strain evidence="10 11">An431b</strain>
    </source>
</reference>
<dbReference type="InterPro" id="IPR003593">
    <property type="entry name" value="AAA+_ATPase"/>
</dbReference>